<organism evidence="1 2">
    <name type="scientific">Solea senegalensis</name>
    <name type="common">Senegalese sole</name>
    <dbReference type="NCBI Taxonomy" id="28829"/>
    <lineage>
        <taxon>Eukaryota</taxon>
        <taxon>Metazoa</taxon>
        <taxon>Chordata</taxon>
        <taxon>Craniata</taxon>
        <taxon>Vertebrata</taxon>
        <taxon>Euteleostomi</taxon>
        <taxon>Actinopterygii</taxon>
        <taxon>Neopterygii</taxon>
        <taxon>Teleostei</taxon>
        <taxon>Neoteleostei</taxon>
        <taxon>Acanthomorphata</taxon>
        <taxon>Carangaria</taxon>
        <taxon>Pleuronectiformes</taxon>
        <taxon>Pleuronectoidei</taxon>
        <taxon>Soleidae</taxon>
        <taxon>Solea</taxon>
    </lineage>
</organism>
<comment type="caution">
    <text evidence="1">The sequence shown here is derived from an EMBL/GenBank/DDBJ whole genome shotgun (WGS) entry which is preliminary data.</text>
</comment>
<name>A0AAV6S4E1_SOLSE</name>
<sequence length="86" mass="9678">MASGLHALTMLTPPTPPTELFKFSCVISGPRIDAPSCTRAWVINADYRSELKKHLKKQPTNQQEAKGDYKSRLAPQRRRLLDLCAL</sequence>
<protein>
    <submittedName>
        <fullName evidence="1">Uncharacterized protein</fullName>
    </submittedName>
</protein>
<reference evidence="1 2" key="1">
    <citation type="journal article" date="2021" name="Sci. Rep.">
        <title>Chromosome anchoring in Senegalese sole (Solea senegalensis) reveals sex-associated markers and genome rearrangements in flatfish.</title>
        <authorList>
            <person name="Guerrero-Cozar I."/>
            <person name="Gomez-Garrido J."/>
            <person name="Berbel C."/>
            <person name="Martinez-Blanch J.F."/>
            <person name="Alioto T."/>
            <person name="Claros M.G."/>
            <person name="Gagnaire P.A."/>
            <person name="Manchado M."/>
        </authorList>
    </citation>
    <scope>NUCLEOTIDE SEQUENCE [LARGE SCALE GENOMIC DNA]</scope>
    <source>
        <strain evidence="1">Sse05_10M</strain>
    </source>
</reference>
<proteinExistence type="predicted"/>
<gene>
    <name evidence="1" type="ORF">JOB18_001700</name>
</gene>
<evidence type="ECO:0000313" key="1">
    <source>
        <dbReference type="EMBL" id="KAG7511500.1"/>
    </source>
</evidence>
<evidence type="ECO:0000313" key="2">
    <source>
        <dbReference type="Proteomes" id="UP000693946"/>
    </source>
</evidence>
<keyword evidence="2" id="KW-1185">Reference proteome</keyword>
<dbReference type="EMBL" id="JAGKHQ010000007">
    <property type="protein sequence ID" value="KAG7511500.1"/>
    <property type="molecule type" value="Genomic_DNA"/>
</dbReference>
<dbReference type="Proteomes" id="UP000693946">
    <property type="component" value="Linkage Group LG15"/>
</dbReference>
<dbReference type="AlphaFoldDB" id="A0AAV6S4E1"/>
<accession>A0AAV6S4E1</accession>